<organism evidence="1 2">
    <name type="scientific">Brucella pseudogrignonensis</name>
    <dbReference type="NCBI Taxonomy" id="419475"/>
    <lineage>
        <taxon>Bacteria</taxon>
        <taxon>Pseudomonadati</taxon>
        <taxon>Pseudomonadota</taxon>
        <taxon>Alphaproteobacteria</taxon>
        <taxon>Hyphomicrobiales</taxon>
        <taxon>Brucellaceae</taxon>
        <taxon>Brucella/Ochrobactrum group</taxon>
        <taxon>Brucella</taxon>
    </lineage>
</organism>
<name>A0A256GSC0_9HYPH</name>
<comment type="caution">
    <text evidence="1">The sequence shown here is derived from an EMBL/GenBank/DDBJ whole genome shotgun (WGS) entry which is preliminary data.</text>
</comment>
<accession>A0A256GSC0</accession>
<dbReference type="EMBL" id="NNRM01000006">
    <property type="protein sequence ID" value="OYR30085.1"/>
    <property type="molecule type" value="Genomic_DNA"/>
</dbReference>
<evidence type="ECO:0000313" key="1">
    <source>
        <dbReference type="EMBL" id="OYR30085.1"/>
    </source>
</evidence>
<dbReference type="AlphaFoldDB" id="A0A256GSC0"/>
<protein>
    <submittedName>
        <fullName evidence="1">Uncharacterized protein</fullName>
    </submittedName>
</protein>
<dbReference type="Proteomes" id="UP000216188">
    <property type="component" value="Unassembled WGS sequence"/>
</dbReference>
<evidence type="ECO:0000313" key="2">
    <source>
        <dbReference type="Proteomes" id="UP000216188"/>
    </source>
</evidence>
<reference evidence="1 2" key="1">
    <citation type="submission" date="2017-07" db="EMBL/GenBank/DDBJ databases">
        <title>Phylogenetic study on the rhizospheric bacterium Ochrobactrum sp. A44.</title>
        <authorList>
            <person name="Krzyzanowska D.M."/>
            <person name="Ossowicki A."/>
            <person name="Rajewska M."/>
            <person name="Maciag T."/>
            <person name="Kaczynski Z."/>
            <person name="Czerwicka M."/>
            <person name="Jafra S."/>
        </authorList>
    </citation>
    <scope>NUCLEOTIDE SEQUENCE [LARGE SCALE GENOMIC DNA]</scope>
    <source>
        <strain evidence="1 2">CCUG 30717</strain>
    </source>
</reference>
<proteinExistence type="predicted"/>
<sequence>MLSESTTILLFLRAPPCHGWSVQSFAIPVTPLDRNFRQVRVIWND</sequence>
<gene>
    <name evidence="1" type="ORF">CEV34_0637</name>
</gene>
<keyword evidence="2" id="KW-1185">Reference proteome</keyword>